<gene>
    <name evidence="2" type="ORF">C0W93_19815</name>
</gene>
<feature type="region of interest" description="Disordered" evidence="1">
    <location>
        <begin position="139"/>
        <end position="192"/>
    </location>
</feature>
<evidence type="ECO:0000313" key="2">
    <source>
        <dbReference type="EMBL" id="PSV07097.1"/>
    </source>
</evidence>
<protein>
    <submittedName>
        <fullName evidence="2">ABC transporter substrate-binding protein</fullName>
    </submittedName>
</protein>
<organism evidence="2 3">
    <name type="scientific">Photobacterium leiognathi subsp. mandapamensis</name>
    <name type="common">Photobacterium mandapamensis</name>
    <dbReference type="NCBI Taxonomy" id="48408"/>
    <lineage>
        <taxon>Bacteria</taxon>
        <taxon>Pseudomonadati</taxon>
        <taxon>Pseudomonadota</taxon>
        <taxon>Gammaproteobacteria</taxon>
        <taxon>Vibrionales</taxon>
        <taxon>Vibrionaceae</taxon>
        <taxon>Photobacterium</taxon>
    </lineage>
</organism>
<proteinExistence type="predicted"/>
<dbReference type="AlphaFoldDB" id="A0A2T3KPY5"/>
<dbReference type="InterPro" id="IPR018648">
    <property type="entry name" value="DUF2076"/>
</dbReference>
<dbReference type="Pfam" id="PF09849">
    <property type="entry name" value="DUF2076"/>
    <property type="match status" value="1"/>
</dbReference>
<name>A0A2T3KPY5_PHOLD</name>
<dbReference type="RefSeq" id="WP_107186133.1">
    <property type="nucleotide sequence ID" value="NZ_JAWQGC010000001.1"/>
</dbReference>
<comment type="caution">
    <text evidence="2">The sequence shown here is derived from an EMBL/GenBank/DDBJ whole genome shotgun (WGS) entry which is preliminary data.</text>
</comment>
<dbReference type="EMBL" id="PYNS01000034">
    <property type="protein sequence ID" value="PSV07097.1"/>
    <property type="molecule type" value="Genomic_DNA"/>
</dbReference>
<accession>A0A2T3KPY5</accession>
<feature type="region of interest" description="Disordered" evidence="1">
    <location>
        <begin position="210"/>
        <end position="263"/>
    </location>
</feature>
<feature type="compositionally biased region" description="Pro residues" evidence="1">
    <location>
        <begin position="93"/>
        <end position="102"/>
    </location>
</feature>
<dbReference type="Proteomes" id="UP000240530">
    <property type="component" value="Unassembled WGS sequence"/>
</dbReference>
<feature type="region of interest" description="Disordered" evidence="1">
    <location>
        <begin position="74"/>
        <end position="106"/>
    </location>
</feature>
<reference evidence="2 3" key="1">
    <citation type="submission" date="2018-03" db="EMBL/GenBank/DDBJ databases">
        <title>Whole genome sequencing of Histamine producing bacteria.</title>
        <authorList>
            <person name="Butler K."/>
        </authorList>
    </citation>
    <scope>NUCLEOTIDE SEQUENCE [LARGE SCALE GENOMIC DNA]</scope>
    <source>
        <strain evidence="2 3">Res.4.1</strain>
    </source>
</reference>
<sequence>MTPQEKDLIQSVATKLKQSPESKKDADAEKFIADEIASQPDAIYKLTQAVLVQEMALKQLKEKNDYLEKNAEYYKEESNRGSLSRMFGGSRPAPQPPQPPVRQPSAFGGFMQTAAGVAAGMVAGSVISNMLFDHDQPAETAAADPAPAADPTADAAQDAAPDTAAADTSADQSVPTDDVANPAFDDQGSFLDNTANNFTSDYTGGFGNAGFDDNQGGFGDSGFGSDDSGFGDEDTYANNGFGGGDDSFLGGDDSGFGDFDDDL</sequence>
<evidence type="ECO:0000256" key="1">
    <source>
        <dbReference type="SAM" id="MobiDB-lite"/>
    </source>
</evidence>
<evidence type="ECO:0000313" key="3">
    <source>
        <dbReference type="Proteomes" id="UP000240530"/>
    </source>
</evidence>
<feature type="compositionally biased region" description="Low complexity" evidence="1">
    <location>
        <begin position="139"/>
        <end position="172"/>
    </location>
</feature>